<gene>
    <name evidence="2" type="ORF">K7862_20145</name>
</gene>
<feature type="region of interest" description="Disordered" evidence="1">
    <location>
        <begin position="1"/>
        <end position="21"/>
    </location>
</feature>
<proteinExistence type="predicted"/>
<accession>A0ABS7Q9T7</accession>
<keyword evidence="3" id="KW-1185">Reference proteome</keyword>
<sequence>MPEQPPGWSPGHEAGRAESLTPVAPRPLRRTLFRQSWRDVVFLHWEADPSEVARLLPPGTHPDFFDGRTYVGLVFFTMRDLALGRTPALPYLGTFTEVNVRLYSRDGRGRRGVVFRSLDCDRLLPVLAARAAFGLPYRWSYAARQRHDSRLVYRSRVRGRDGPTGHVWIDVADEAMSPRPLDAFLTSRWGLHESLRGRAYYLPNAHPRWTFRRCDLLGWDASVVAAAGLTEPVSEPVSVLYAPEVPVRFGPPVRLPAA</sequence>
<dbReference type="Gene3D" id="2.40.400.10">
    <property type="entry name" value="Acetoacetate decarboxylase-like"/>
    <property type="match status" value="1"/>
</dbReference>
<comment type="caution">
    <text evidence="2">The sequence shown here is derived from an EMBL/GenBank/DDBJ whole genome shotgun (WGS) entry which is preliminary data.</text>
</comment>
<evidence type="ECO:0000313" key="2">
    <source>
        <dbReference type="EMBL" id="MBY8879925.1"/>
    </source>
</evidence>
<dbReference type="InterPro" id="IPR018644">
    <property type="entry name" value="DUF2071"/>
</dbReference>
<dbReference type="RefSeq" id="WP_222964457.1">
    <property type="nucleotide sequence ID" value="NZ_JAINZZ010000025.1"/>
</dbReference>
<protein>
    <submittedName>
        <fullName evidence="2">DUF2071 domain-containing protein</fullName>
    </submittedName>
</protein>
<dbReference type="PANTHER" id="PTHR39186:SF1">
    <property type="entry name" value="DUF2071 DOMAIN-CONTAINING PROTEIN"/>
    <property type="match status" value="1"/>
</dbReference>
<reference evidence="2 3" key="1">
    <citation type="submission" date="2021-08" db="EMBL/GenBank/DDBJ databases">
        <title>WGS of actinomycetes from Thailand.</title>
        <authorList>
            <person name="Thawai C."/>
        </authorList>
    </citation>
    <scope>NUCLEOTIDE SEQUENCE [LARGE SCALE GENOMIC DNA]</scope>
    <source>
        <strain evidence="2 3">PLK6-54</strain>
    </source>
</reference>
<dbReference type="Proteomes" id="UP000778578">
    <property type="component" value="Unassembled WGS sequence"/>
</dbReference>
<dbReference type="Pfam" id="PF09844">
    <property type="entry name" value="DUF2071"/>
    <property type="match status" value="1"/>
</dbReference>
<dbReference type="InterPro" id="IPR023375">
    <property type="entry name" value="ADC_dom_sf"/>
</dbReference>
<name>A0ABS7Q9T7_9ACTN</name>
<evidence type="ECO:0000256" key="1">
    <source>
        <dbReference type="SAM" id="MobiDB-lite"/>
    </source>
</evidence>
<dbReference type="SUPFAM" id="SSF160104">
    <property type="entry name" value="Acetoacetate decarboxylase-like"/>
    <property type="match status" value="1"/>
</dbReference>
<dbReference type="PANTHER" id="PTHR39186">
    <property type="entry name" value="DUF2071 FAMILY PROTEIN"/>
    <property type="match status" value="1"/>
</dbReference>
<dbReference type="EMBL" id="JAINZZ010000025">
    <property type="protein sequence ID" value="MBY8879925.1"/>
    <property type="molecule type" value="Genomic_DNA"/>
</dbReference>
<evidence type="ECO:0000313" key="3">
    <source>
        <dbReference type="Proteomes" id="UP000778578"/>
    </source>
</evidence>
<organism evidence="2 3">
    <name type="scientific">Actinacidiphila acidipaludis</name>
    <dbReference type="NCBI Taxonomy" id="2873382"/>
    <lineage>
        <taxon>Bacteria</taxon>
        <taxon>Bacillati</taxon>
        <taxon>Actinomycetota</taxon>
        <taxon>Actinomycetes</taxon>
        <taxon>Kitasatosporales</taxon>
        <taxon>Streptomycetaceae</taxon>
        <taxon>Actinacidiphila</taxon>
    </lineage>
</organism>